<dbReference type="Proteomes" id="UP000614601">
    <property type="component" value="Unassembled WGS sequence"/>
</dbReference>
<keyword evidence="1" id="KW-1133">Transmembrane helix</keyword>
<dbReference type="AlphaFoldDB" id="A0A811LMN3"/>
<sequence>MSSTIFTVIFFGTAGTLLFTTGLVLAYLKVILPPVAACLAVGLGLVIFAILIWLNMIPNWFRFWSKRRKYHLKKGQLALIGMLDQTRQEKQQLGQDATETLMKSIRGIPYLIQAIQYSLETNLMTEMGQSVIGTSVIHTAPGCTSVLDCCGEKDHMVHATSMSSRISGPDEQWQNTDQSKWTNQQLKLSLNQRDSSFTVFPYSESQPLRDSTEESGDLQVYPDEQTFHGSAQSSLSRVTVSYNSSNQQEIRCIGMTSAFLSKFNNSFKT</sequence>
<dbReference type="EMBL" id="CAJFDH010000006">
    <property type="protein sequence ID" value="CAD5228985.1"/>
    <property type="molecule type" value="Genomic_DNA"/>
</dbReference>
<dbReference type="EMBL" id="CAJFCW020000006">
    <property type="protein sequence ID" value="CAG9125423.1"/>
    <property type="molecule type" value="Genomic_DNA"/>
</dbReference>
<keyword evidence="1" id="KW-0472">Membrane</keyword>
<protein>
    <submittedName>
        <fullName evidence="2">Uncharacterized protein</fullName>
    </submittedName>
</protein>
<proteinExistence type="predicted"/>
<dbReference type="OrthoDB" id="5818054at2759"/>
<keyword evidence="3" id="KW-1185">Reference proteome</keyword>
<name>A0A811LMN3_9BILA</name>
<comment type="caution">
    <text evidence="2">The sequence shown here is derived from an EMBL/GenBank/DDBJ whole genome shotgun (WGS) entry which is preliminary data.</text>
</comment>
<feature type="transmembrane region" description="Helical" evidence="1">
    <location>
        <begin position="7"/>
        <end position="28"/>
    </location>
</feature>
<evidence type="ECO:0000313" key="3">
    <source>
        <dbReference type="Proteomes" id="UP000614601"/>
    </source>
</evidence>
<organism evidence="2 3">
    <name type="scientific">Bursaphelenchus okinawaensis</name>
    <dbReference type="NCBI Taxonomy" id="465554"/>
    <lineage>
        <taxon>Eukaryota</taxon>
        <taxon>Metazoa</taxon>
        <taxon>Ecdysozoa</taxon>
        <taxon>Nematoda</taxon>
        <taxon>Chromadorea</taxon>
        <taxon>Rhabditida</taxon>
        <taxon>Tylenchina</taxon>
        <taxon>Tylenchomorpha</taxon>
        <taxon>Aphelenchoidea</taxon>
        <taxon>Aphelenchoididae</taxon>
        <taxon>Bursaphelenchus</taxon>
    </lineage>
</organism>
<gene>
    <name evidence="2" type="ORF">BOKJ2_LOCUS13044</name>
</gene>
<evidence type="ECO:0000313" key="2">
    <source>
        <dbReference type="EMBL" id="CAD5228985.1"/>
    </source>
</evidence>
<reference evidence="2" key="1">
    <citation type="submission" date="2020-09" db="EMBL/GenBank/DDBJ databases">
        <authorList>
            <person name="Kikuchi T."/>
        </authorList>
    </citation>
    <scope>NUCLEOTIDE SEQUENCE</scope>
    <source>
        <strain evidence="2">SH1</strain>
    </source>
</reference>
<feature type="transmembrane region" description="Helical" evidence="1">
    <location>
        <begin position="34"/>
        <end position="57"/>
    </location>
</feature>
<dbReference type="Proteomes" id="UP000783686">
    <property type="component" value="Unassembled WGS sequence"/>
</dbReference>
<accession>A0A811LMN3</accession>
<evidence type="ECO:0000256" key="1">
    <source>
        <dbReference type="SAM" id="Phobius"/>
    </source>
</evidence>
<keyword evidence="1" id="KW-0812">Transmembrane</keyword>